<dbReference type="PROSITE" id="PS50853">
    <property type="entry name" value="FN3"/>
    <property type="match status" value="8"/>
</dbReference>
<dbReference type="Pfam" id="PF00041">
    <property type="entry name" value="fn3"/>
    <property type="match status" value="13"/>
</dbReference>
<dbReference type="SMART" id="SM00060">
    <property type="entry name" value="FN3"/>
    <property type="match status" value="13"/>
</dbReference>
<dbReference type="EMBL" id="JAWDJR010000024">
    <property type="protein sequence ID" value="KAK9952792.1"/>
    <property type="molecule type" value="Genomic_DNA"/>
</dbReference>
<feature type="domain" description="Fibronectin type-III" evidence="18">
    <location>
        <begin position="882"/>
        <end position="970"/>
    </location>
</feature>
<evidence type="ECO:0000259" key="17">
    <source>
        <dbReference type="PROSITE" id="PS50056"/>
    </source>
</evidence>
<accession>A0AAW1YY08</accession>
<keyword evidence="3 14" id="KW-0812">Transmembrane</keyword>
<dbReference type="InterPro" id="IPR050713">
    <property type="entry name" value="RTP_Phos/Ushers"/>
</dbReference>
<dbReference type="GO" id="GO:0001525">
    <property type="term" value="P:angiogenesis"/>
    <property type="evidence" value="ECO:0007669"/>
    <property type="project" value="TreeGrafter"/>
</dbReference>
<evidence type="ECO:0000256" key="9">
    <source>
        <dbReference type="ARBA" id="ARBA00023136"/>
    </source>
</evidence>
<keyword evidence="20" id="KW-1185">Reference proteome</keyword>
<keyword evidence="9 14" id="KW-0472">Membrane</keyword>
<feature type="compositionally biased region" description="Polar residues" evidence="13">
    <location>
        <begin position="313"/>
        <end position="330"/>
    </location>
</feature>
<dbReference type="InterPro" id="IPR035992">
    <property type="entry name" value="Ricin_B-like_lectins"/>
</dbReference>
<evidence type="ECO:0000313" key="20">
    <source>
        <dbReference type="Proteomes" id="UP001479290"/>
    </source>
</evidence>
<dbReference type="SMART" id="SM00194">
    <property type="entry name" value="PTPc"/>
    <property type="match status" value="1"/>
</dbReference>
<evidence type="ECO:0000256" key="10">
    <source>
        <dbReference type="ARBA" id="ARBA00023180"/>
    </source>
</evidence>
<dbReference type="Gene3D" id="2.60.40.10">
    <property type="entry name" value="Immunoglobulins"/>
    <property type="match status" value="13"/>
</dbReference>
<feature type="domain" description="Tyrosine-protein phosphatase" evidence="16">
    <location>
        <begin position="2037"/>
        <end position="2297"/>
    </location>
</feature>
<keyword evidence="10" id="KW-0325">Glycoprotein</keyword>
<dbReference type="InterPro" id="IPR000772">
    <property type="entry name" value="Ricin_B_lectin"/>
</dbReference>
<dbReference type="GO" id="GO:0004725">
    <property type="term" value="F:protein tyrosine phosphatase activity"/>
    <property type="evidence" value="ECO:0007669"/>
    <property type="project" value="UniProtKB-EC"/>
</dbReference>
<dbReference type="SUPFAM" id="SSF49265">
    <property type="entry name" value="Fibronectin type III"/>
    <property type="match status" value="12"/>
</dbReference>
<dbReference type="InterPro" id="IPR016130">
    <property type="entry name" value="Tyr_Pase_AS"/>
</dbReference>
<evidence type="ECO:0000256" key="5">
    <source>
        <dbReference type="ARBA" id="ARBA00022737"/>
    </source>
</evidence>
<keyword evidence="6" id="KW-0378">Hydrolase</keyword>
<feature type="domain" description="Fibronectin type-III" evidence="18">
    <location>
        <begin position="792"/>
        <end position="881"/>
    </location>
</feature>
<proteinExistence type="inferred from homology"/>
<dbReference type="PROSITE" id="PS50055">
    <property type="entry name" value="TYR_PHOSPHATASE_PTP"/>
    <property type="match status" value="1"/>
</dbReference>
<dbReference type="PANTHER" id="PTHR46957:SF2">
    <property type="entry name" value="RECEPTOR-TYPE TYROSINE-PROTEIN PHOSPHATASE BETA"/>
    <property type="match status" value="1"/>
</dbReference>
<feature type="compositionally biased region" description="Polar residues" evidence="13">
    <location>
        <begin position="361"/>
        <end position="376"/>
    </location>
</feature>
<organism evidence="19 20">
    <name type="scientific">Culter alburnus</name>
    <name type="common">Topmouth culter</name>
    <dbReference type="NCBI Taxonomy" id="194366"/>
    <lineage>
        <taxon>Eukaryota</taxon>
        <taxon>Metazoa</taxon>
        <taxon>Chordata</taxon>
        <taxon>Craniata</taxon>
        <taxon>Vertebrata</taxon>
        <taxon>Euteleostomi</taxon>
        <taxon>Actinopterygii</taxon>
        <taxon>Neopterygii</taxon>
        <taxon>Teleostei</taxon>
        <taxon>Ostariophysi</taxon>
        <taxon>Cypriniformes</taxon>
        <taxon>Xenocyprididae</taxon>
        <taxon>Xenocypridinae</taxon>
        <taxon>Culter</taxon>
    </lineage>
</organism>
<protein>
    <recommendedName>
        <fullName evidence="2">protein-tyrosine-phosphatase</fullName>
        <ecNumber evidence="2">3.1.3.48</ecNumber>
    </recommendedName>
</protein>
<keyword evidence="4 15" id="KW-0732">Signal</keyword>
<evidence type="ECO:0000256" key="13">
    <source>
        <dbReference type="SAM" id="MobiDB-lite"/>
    </source>
</evidence>
<dbReference type="InterPro" id="IPR041201">
    <property type="entry name" value="PTPRJ_TM"/>
</dbReference>
<comment type="subcellular location">
    <subcellularLocation>
        <location evidence="1">Membrane</location>
        <topology evidence="1">Single-pass type I membrane protein</topology>
    </subcellularLocation>
</comment>
<feature type="signal peptide" evidence="15">
    <location>
        <begin position="1"/>
        <end position="19"/>
    </location>
</feature>
<reference evidence="19 20" key="1">
    <citation type="submission" date="2024-05" db="EMBL/GenBank/DDBJ databases">
        <title>A high-quality chromosomal-level genome assembly of Topmouth culter (Culter alburnus).</title>
        <authorList>
            <person name="Zhao H."/>
        </authorList>
    </citation>
    <scope>NUCLEOTIDE SEQUENCE [LARGE SCALE GENOMIC DNA]</scope>
    <source>
        <strain evidence="19">CATC2023</strain>
        <tissue evidence="19">Muscle</tissue>
    </source>
</reference>
<evidence type="ECO:0000256" key="15">
    <source>
        <dbReference type="SAM" id="SignalP"/>
    </source>
</evidence>
<dbReference type="PROSITE" id="PS50056">
    <property type="entry name" value="TYR_PHOSPHATASE_2"/>
    <property type="match status" value="1"/>
</dbReference>
<dbReference type="InterPro" id="IPR003595">
    <property type="entry name" value="Tyr_Pase_cat"/>
</dbReference>
<feature type="region of interest" description="Disordered" evidence="13">
    <location>
        <begin position="360"/>
        <end position="487"/>
    </location>
</feature>
<feature type="domain" description="Fibronectin type-III" evidence="18">
    <location>
        <begin position="1590"/>
        <end position="1684"/>
    </location>
</feature>
<dbReference type="InterPro" id="IPR013783">
    <property type="entry name" value="Ig-like_fold"/>
</dbReference>
<dbReference type="InterPro" id="IPR000242">
    <property type="entry name" value="PTP_cat"/>
</dbReference>
<dbReference type="InterPro" id="IPR000387">
    <property type="entry name" value="Tyr_Pase_dom"/>
</dbReference>
<feature type="domain" description="Tyrosine specific protein phosphatases" evidence="17">
    <location>
        <begin position="2215"/>
        <end position="2288"/>
    </location>
</feature>
<dbReference type="PRINTS" id="PR00700">
    <property type="entry name" value="PRTYPHPHTASE"/>
</dbReference>
<evidence type="ECO:0000256" key="6">
    <source>
        <dbReference type="ARBA" id="ARBA00022801"/>
    </source>
</evidence>
<feature type="domain" description="Fibronectin type-III" evidence="18">
    <location>
        <begin position="615"/>
        <end position="705"/>
    </location>
</feature>
<dbReference type="PROSITE" id="PS50231">
    <property type="entry name" value="RICIN_B_LECTIN"/>
    <property type="match status" value="1"/>
</dbReference>
<evidence type="ECO:0000256" key="1">
    <source>
        <dbReference type="ARBA" id="ARBA00004479"/>
    </source>
</evidence>
<dbReference type="Pfam" id="PF00102">
    <property type="entry name" value="Y_phosphatase"/>
    <property type="match status" value="1"/>
</dbReference>
<dbReference type="GO" id="GO:0043235">
    <property type="term" value="C:receptor complex"/>
    <property type="evidence" value="ECO:0007669"/>
    <property type="project" value="TreeGrafter"/>
</dbReference>
<feature type="transmembrane region" description="Helical" evidence="14">
    <location>
        <begin position="1957"/>
        <end position="1976"/>
    </location>
</feature>
<dbReference type="GO" id="GO:0016020">
    <property type="term" value="C:membrane"/>
    <property type="evidence" value="ECO:0007669"/>
    <property type="project" value="UniProtKB-SubCell"/>
</dbReference>
<feature type="compositionally biased region" description="Low complexity" evidence="13">
    <location>
        <begin position="382"/>
        <end position="487"/>
    </location>
</feature>
<feature type="domain" description="Fibronectin type-III" evidence="18">
    <location>
        <begin position="971"/>
        <end position="1069"/>
    </location>
</feature>
<dbReference type="FunFam" id="3.90.190.10:FF:000009">
    <property type="entry name" value="Receptor-type tyrosine-protein phosphatase beta"/>
    <property type="match status" value="1"/>
</dbReference>
<name>A0AAW1YY08_CULAL</name>
<evidence type="ECO:0000256" key="4">
    <source>
        <dbReference type="ARBA" id="ARBA00022729"/>
    </source>
</evidence>
<dbReference type="EC" id="3.1.3.48" evidence="2"/>
<comment type="catalytic activity">
    <reaction evidence="12">
        <text>O-phospho-L-tyrosyl-[protein] + H2O = L-tyrosyl-[protein] + phosphate</text>
        <dbReference type="Rhea" id="RHEA:10684"/>
        <dbReference type="Rhea" id="RHEA-COMP:10136"/>
        <dbReference type="Rhea" id="RHEA-COMP:20101"/>
        <dbReference type="ChEBI" id="CHEBI:15377"/>
        <dbReference type="ChEBI" id="CHEBI:43474"/>
        <dbReference type="ChEBI" id="CHEBI:46858"/>
        <dbReference type="ChEBI" id="CHEBI:61978"/>
        <dbReference type="EC" id="3.1.3.48"/>
    </reaction>
</comment>
<keyword evidence="5" id="KW-0677">Repeat</keyword>
<comment type="similarity">
    <text evidence="11">Belongs to the protein-tyrosine phosphatase family. Receptor class 3 subfamily.</text>
</comment>
<dbReference type="Gene3D" id="3.90.190.10">
    <property type="entry name" value="Protein tyrosine phosphatase superfamily"/>
    <property type="match status" value="1"/>
</dbReference>
<keyword evidence="8 14" id="KW-1133">Transmembrane helix</keyword>
<evidence type="ECO:0000256" key="2">
    <source>
        <dbReference type="ARBA" id="ARBA00013064"/>
    </source>
</evidence>
<evidence type="ECO:0000256" key="12">
    <source>
        <dbReference type="ARBA" id="ARBA00051722"/>
    </source>
</evidence>
<dbReference type="PANTHER" id="PTHR46957">
    <property type="entry name" value="CYTOKINE RECEPTOR"/>
    <property type="match status" value="1"/>
</dbReference>
<feature type="domain" description="Fibronectin type-III" evidence="18">
    <location>
        <begin position="1232"/>
        <end position="1323"/>
    </location>
</feature>
<dbReference type="InterPro" id="IPR003961">
    <property type="entry name" value="FN3_dom"/>
</dbReference>
<evidence type="ECO:0000313" key="19">
    <source>
        <dbReference type="EMBL" id="KAK9952792.1"/>
    </source>
</evidence>
<evidence type="ECO:0000256" key="8">
    <source>
        <dbReference type="ARBA" id="ARBA00022989"/>
    </source>
</evidence>
<dbReference type="PROSITE" id="PS00383">
    <property type="entry name" value="TYR_PHOSPHATASE_1"/>
    <property type="match status" value="1"/>
</dbReference>
<dbReference type="SUPFAM" id="SSF52799">
    <property type="entry name" value="(Phosphotyrosine protein) phosphatases II"/>
    <property type="match status" value="1"/>
</dbReference>
<dbReference type="InterPro" id="IPR029021">
    <property type="entry name" value="Prot-tyrosine_phosphatase-like"/>
</dbReference>
<feature type="domain" description="Fibronectin type-III" evidence="18">
    <location>
        <begin position="1685"/>
        <end position="1776"/>
    </location>
</feature>
<comment type="caution">
    <text evidence="19">The sequence shown here is derived from an EMBL/GenBank/DDBJ whole genome shotgun (WGS) entry which is preliminary data.</text>
</comment>
<evidence type="ECO:0000259" key="18">
    <source>
        <dbReference type="PROSITE" id="PS50853"/>
    </source>
</evidence>
<sequence length="2331" mass="258890">MEKLFLLLLTLERFSALSGFLIAHTNKGLCLSAGASVVVLSRCNESDPFQQWMWTSGRRLNHKLESRCLWVDQRAAVPRHARLAKLSDCDTAPAWKCYDNRGIFGLAETPMFLKKQGMRVVVRSGQRYSNWSMMTVDSEGRRVTTSLCPATGPSTVSTVKSTGEITTLTVPLITQSGAVTHHSNTVRSRTKRTATSGLDDLMTFTAETDLKENHTETLETESPYDGTDVSSTALMVTGTLREPQNFTQNMLHMTSDDLEQTHDPLISQTEFMLSTTDAEPLVSSDASTETQTDSHTETSEGNSISTEGHHALTESSTRSLPVSNTDGAWTNATTKSSKIIKDIQTMLPFKTRTTRAITEVLTDTDTRSAPNTATTSPKDRASTSTTPTAPYTSTPALNTDTFTSATAETTTSTMTTDSITTTTSTTTTTTDSTTTSTTTTTTDSTTTPTTTTTTTDSTTTSTTTPTTTTTTTDSTTTSTTTPTTSTTATTAVEMSTTVIITAAAPSTTASLPPSTVTPTAASTSTLETTEAVGCLVNVTATSIHMDYCVINFTTPGKSCSFIMANTSHFTSCSEDTERPNHYTCLIKGLIPGDTYVFEIISQIDGARLNVTVQTAPAPVTSLTLQSDGSQDSLKAVWIPAVGFVDSYQLSLSPPGSSELALILPQNTSQWVFTGLTPGNVYQVSVKTKSGELTAETRKTGRTAPGRAAHLKLEALNEKRLRLSWSPPDGSWDFYRILLFNGSSVLMNRTIDRSLLEFSFTNWTLIPGRLYRASVSVESGDMSSAADCHGRLAPRPVQLLNIRHSSETSLSAVWNRPVGEWDNYTILLRDGDTTVDRRTLDHDVQQFSFNNLTPGHTYTITVTTNSGDLSSSAHVTGNTIPAQVTHLQVSNQGSTDALQVRWDRAVGEVDLYRVLLIHDSVVMKNESVPPNVTSYHFQGLRSGALYRTVVTTMHRNALSRQTVADGRTVPAAVRDVTVSNNGRMDFLSVSWRAAEGDVDNYSVTLRDQERTVHTLTVSKSSTECVFKSLVSGRLYNISVTTRSEEFENHTMVQERTQPSTVLNPTATHMARDDHLKVYWRHAAGDFDYYHVSIKHNNIFHQNKTVPKTQNECVFSELVPGRLYTVIVSTWSGKYESSVSTHGRTLPAGVRNLSLADSGTEDLLVTWVSAPGDVDHYEVQLLFNDMKVFPPITLTSSTNRYLLSSLTPGRLYKIVVSTFSGPNLSVQVIKGRTVPSKVKNIHISNDGQSSSLRVNWTPGQGDVDQYNVSLSQMGGWAKERPVLKHVNEMSFQGLLPGQQYTITITSISGSLINNSTETGRTVPSSVTALQVENQRSTSSLLVSWQAGQGVYDSYRLQLLDERGTLVSNSSQTAETSQYYFRQLTPGKKYQILMQTISGGISSKDVIAEGRTCPASVNNLSVLSNTTTSLSFHWAPPDGEFDAFDVFLYNGDESLHDKKPGIMTMQDCSFHNLRPGTLYKVVVLTRSGDQTNDTSIWARTVPAAVTFLRADSRRSSESLWLSWKQAGGEVSSYTLLIYNPNGTQEAEQSLGPESRSHVFQSLVSGRLYQAVVLTHSGDLTNMATTNGRTDPRPPVSFSFGEITNTSLEMTWSGPENTDYDDFDLQWSPRDHLSVFNPYHRPTSGNRILKGMYPGRQYNISLRTVSGAGTNNPAYSLPIYRSIRTKPERVQSLHCRPQNSTAISCSWNSPEADFDSYSIECSRKDSQKMVYSQRTVKENTVYLIKDLEPHKQYMVSVKVISDSMTSEAVMENVVTMIDRPPVPSIRVDGNTVQITKSTIFFQFNCSWFSDINGAVKFFTIIVTESDDSENQQPYQHHPLPSYLDYKSNSSVKAYQTNYFRSHCDESQSTMQEFEIHLGSGMDSLGGRCDQKEPLTDAAQDQSIFCDGPLKPKTAYRLSVRAFTKLFDEDHEDFLSPLYTDTYLSKPFMTDSEPLTGVIEGVSAGLFLIATMVGLIVLLICRQKVHKMSAQEPVVRMSLRRERPSTGTHVIVRGNRRVSSPISISNFEAHLTKLRADSNYLLSEEYEDLKDVGRNQPQDSALLPENRGKNRYNNILPYDSTRVKLSYVDDDSCSDYINASYIPGNNFRREYIATQGPLPGTKDDFWKMVWEQNVHNIVMVTQCVEKGRVKCDHYWPFDQEALYYGDLIVQMQSESVLPEWTIREFKICNEEHLSYSRVVRQFHYTVWPDHGVPEITQSLIQFVRTVRDYINRTPFSGATAVHCSAGVGRTGTFIALDRVLQQLDTRDTVDIYSAVFDLRLHRTHMVQTECQYSYLYQCVRDVLRARKLRSEQENLLYPIYENVHPDQHRDVMYSKR</sequence>
<evidence type="ECO:0000256" key="14">
    <source>
        <dbReference type="SAM" id="Phobius"/>
    </source>
</evidence>
<dbReference type="Pfam" id="PF18861">
    <property type="entry name" value="PTP_tm"/>
    <property type="match status" value="1"/>
</dbReference>
<dbReference type="GO" id="GO:0045296">
    <property type="term" value="F:cadherin binding"/>
    <property type="evidence" value="ECO:0007669"/>
    <property type="project" value="TreeGrafter"/>
</dbReference>
<dbReference type="SUPFAM" id="SSF50370">
    <property type="entry name" value="Ricin B-like lectins"/>
    <property type="match status" value="1"/>
</dbReference>
<dbReference type="CDD" id="cd00063">
    <property type="entry name" value="FN3"/>
    <property type="match status" value="9"/>
</dbReference>
<dbReference type="SMART" id="SM00404">
    <property type="entry name" value="PTPc_motif"/>
    <property type="match status" value="1"/>
</dbReference>
<dbReference type="InterPro" id="IPR036116">
    <property type="entry name" value="FN3_sf"/>
</dbReference>
<dbReference type="Pfam" id="PF24562">
    <property type="entry name" value="CysR_MRC2_N"/>
    <property type="match status" value="1"/>
</dbReference>
<dbReference type="Proteomes" id="UP001479290">
    <property type="component" value="Unassembled WGS sequence"/>
</dbReference>
<dbReference type="Gene3D" id="2.80.10.50">
    <property type="match status" value="1"/>
</dbReference>
<gene>
    <name evidence="19" type="ORF">ABG768_018599</name>
</gene>
<evidence type="ECO:0000256" key="3">
    <source>
        <dbReference type="ARBA" id="ARBA00022692"/>
    </source>
</evidence>
<evidence type="ECO:0000256" key="7">
    <source>
        <dbReference type="ARBA" id="ARBA00022912"/>
    </source>
</evidence>
<keyword evidence="7" id="KW-0904">Protein phosphatase</keyword>
<evidence type="ECO:0000256" key="11">
    <source>
        <dbReference type="ARBA" id="ARBA00025789"/>
    </source>
</evidence>
<feature type="domain" description="Fibronectin type-III" evidence="18">
    <location>
        <begin position="1413"/>
        <end position="1503"/>
    </location>
</feature>
<feature type="chain" id="PRO_5043452688" description="protein-tyrosine-phosphatase" evidence="15">
    <location>
        <begin position="20"/>
        <end position="2331"/>
    </location>
</feature>
<feature type="region of interest" description="Disordered" evidence="13">
    <location>
        <begin position="276"/>
        <end position="330"/>
    </location>
</feature>
<dbReference type="FunFam" id="2.60.40.10:FF:000369">
    <property type="entry name" value="Protein tyrosine phosphatase, receptor type B"/>
    <property type="match status" value="10"/>
</dbReference>
<evidence type="ECO:0000259" key="16">
    <source>
        <dbReference type="PROSITE" id="PS50055"/>
    </source>
</evidence>